<protein>
    <submittedName>
        <fullName evidence="2 4">Uncharacterized protein</fullName>
    </submittedName>
</protein>
<evidence type="ECO:0000313" key="2">
    <source>
        <dbReference type="EMBL" id="VDP10535.1"/>
    </source>
</evidence>
<evidence type="ECO:0000313" key="4">
    <source>
        <dbReference type="WBParaSite" id="SBAD_0000693201-mRNA-1"/>
    </source>
</evidence>
<name>A0A183ISS4_9BILA</name>
<organism evidence="4">
    <name type="scientific">Soboliphyme baturini</name>
    <dbReference type="NCBI Taxonomy" id="241478"/>
    <lineage>
        <taxon>Eukaryota</taxon>
        <taxon>Metazoa</taxon>
        <taxon>Ecdysozoa</taxon>
        <taxon>Nematoda</taxon>
        <taxon>Enoplea</taxon>
        <taxon>Dorylaimia</taxon>
        <taxon>Dioctophymatida</taxon>
        <taxon>Dioctophymatoidea</taxon>
        <taxon>Soboliphymatidae</taxon>
        <taxon>Soboliphyme</taxon>
    </lineage>
</organism>
<evidence type="ECO:0000256" key="1">
    <source>
        <dbReference type="SAM" id="MobiDB-lite"/>
    </source>
</evidence>
<dbReference type="Proteomes" id="UP000270296">
    <property type="component" value="Unassembled WGS sequence"/>
</dbReference>
<dbReference type="EMBL" id="UZAM01009937">
    <property type="protein sequence ID" value="VDP10535.1"/>
    <property type="molecule type" value="Genomic_DNA"/>
</dbReference>
<gene>
    <name evidence="2" type="ORF">SBAD_LOCUS6669</name>
</gene>
<dbReference type="OrthoDB" id="5790345at2759"/>
<proteinExistence type="predicted"/>
<reference evidence="4" key="1">
    <citation type="submission" date="2016-06" db="UniProtKB">
        <authorList>
            <consortium name="WormBaseParasite"/>
        </authorList>
    </citation>
    <scope>IDENTIFICATION</scope>
</reference>
<feature type="compositionally biased region" description="Polar residues" evidence="1">
    <location>
        <begin position="63"/>
        <end position="77"/>
    </location>
</feature>
<dbReference type="AlphaFoldDB" id="A0A183ISS4"/>
<keyword evidence="3" id="KW-1185">Reference proteome</keyword>
<reference evidence="2" key="2">
    <citation type="submission" date="2018-11" db="EMBL/GenBank/DDBJ databases">
        <authorList>
            <consortium name="Pathogen Informatics"/>
        </authorList>
    </citation>
    <scope>NUCLEOTIDE SEQUENCE [LARGE SCALE GENOMIC DNA]</scope>
</reference>
<dbReference type="WBParaSite" id="SBAD_0000693201-mRNA-1">
    <property type="protein sequence ID" value="SBAD_0000693201-mRNA-1"/>
    <property type="gene ID" value="SBAD_0000693201"/>
</dbReference>
<accession>A0A183ISS4</accession>
<feature type="region of interest" description="Disordered" evidence="1">
    <location>
        <begin position="49"/>
        <end position="98"/>
    </location>
</feature>
<sequence>MKSNIFCEEEDTNANVKRIQNTPRNNENTKDRIFGVPMEQCARKVRNSPTYRSSIFTGDDGNTARNGTTEGVKTSPNCDKMNGVNGNVEKCSTTPANN</sequence>
<evidence type="ECO:0000313" key="3">
    <source>
        <dbReference type="Proteomes" id="UP000270296"/>
    </source>
</evidence>